<dbReference type="Pfam" id="PF00535">
    <property type="entry name" value="Glycos_transf_2"/>
    <property type="match status" value="2"/>
</dbReference>
<dbReference type="GO" id="GO:0016757">
    <property type="term" value="F:glycosyltransferase activity"/>
    <property type="evidence" value="ECO:0007669"/>
    <property type="project" value="UniProtKB-KW"/>
</dbReference>
<dbReference type="PANTHER" id="PTHR22916:SF51">
    <property type="entry name" value="GLYCOSYLTRANSFERASE EPSH-RELATED"/>
    <property type="match status" value="1"/>
</dbReference>
<organism evidence="4 5">
    <name type="scientific">Subdoligranulum variabile</name>
    <dbReference type="NCBI Taxonomy" id="214851"/>
    <lineage>
        <taxon>Bacteria</taxon>
        <taxon>Bacillati</taxon>
        <taxon>Bacillota</taxon>
        <taxon>Clostridia</taxon>
        <taxon>Eubacteriales</taxon>
        <taxon>Oscillospiraceae</taxon>
        <taxon>Subdoligranulum</taxon>
    </lineage>
</organism>
<sequence>MPTVSIIIPVYKAEHYLDACMRSVVGQSCTDLEILLVDDGSPDRSPEMCDAWAARDPRVRVLHRKNGGAASARNAGLDAATGDFIFFADADDLLEPDAIEYLVKAGQQYGTDLVIGNMLYVDAENHPMAEPDFTGFTDTVRTVDEVWEHYFALDNRKVYYVVVWNKLYKRAMFDTLRFRDGKRYEDQFFMLDVLRRCQTVACLGYQGYRYVQHSASTMAVAGAARNYLERPEYLLEWSRYFAEKGNYLRAEGLLNDAIENLSQKENFDLSTQRQQARYHELRHSCAEVYRLLSRRTGRESMLLRAGLIHLGLPVYLAFLRERRSSAQTPPAAPQWRTPAPLTPVPAVSIIIPVYKVERYLDTCVQSVLDQTFQDIEVLLVDDGSPDRCPEMCDAWAKSDRRVRVIHRKNGGLSAARNTGIETARGRYIVFVDSDDFLEPDTIRRAVAEQERTGAELVIFNLVYANDRGERWPTPDFTIFQDEILDEDGVWARYFALENQKIYYTVAWNKLYTAKLFADGLRFPEGKRYEDQFMLPHILHRCQNIACLGYQGYRYVQRADSIMAQGPASHYLDRPEYLLEWCGYFTEKGDYLRAEGLLNDAIKNLAEKDGFDLTTAQQRTRYRQACHDCSTAYGNLSRRTGRESMLLRAGLLRLGLPLYRIFLKHKT</sequence>
<evidence type="ECO:0000256" key="2">
    <source>
        <dbReference type="ARBA" id="ARBA00022679"/>
    </source>
</evidence>
<feature type="domain" description="Glycosyltransferase 2-like" evidence="3">
    <location>
        <begin position="348"/>
        <end position="489"/>
    </location>
</feature>
<dbReference type="Gene3D" id="3.90.550.10">
    <property type="entry name" value="Spore Coat Polysaccharide Biosynthesis Protein SpsA, Chain A"/>
    <property type="match status" value="2"/>
</dbReference>
<dbReference type="InterPro" id="IPR029044">
    <property type="entry name" value="Nucleotide-diphossugar_trans"/>
</dbReference>
<evidence type="ECO:0000256" key="1">
    <source>
        <dbReference type="ARBA" id="ARBA00022676"/>
    </source>
</evidence>
<keyword evidence="1 4" id="KW-0328">Glycosyltransferase</keyword>
<name>A0A943DAS1_9FIRM</name>
<dbReference type="EMBL" id="JAGZGG010000004">
    <property type="protein sequence ID" value="MBS5331419.1"/>
    <property type="molecule type" value="Genomic_DNA"/>
</dbReference>
<dbReference type="SUPFAM" id="SSF53448">
    <property type="entry name" value="Nucleotide-diphospho-sugar transferases"/>
    <property type="match status" value="2"/>
</dbReference>
<dbReference type="PANTHER" id="PTHR22916">
    <property type="entry name" value="GLYCOSYLTRANSFERASE"/>
    <property type="match status" value="1"/>
</dbReference>
<evidence type="ECO:0000313" key="4">
    <source>
        <dbReference type="EMBL" id="MBS5331419.1"/>
    </source>
</evidence>
<comment type="caution">
    <text evidence="4">The sequence shown here is derived from an EMBL/GenBank/DDBJ whole genome shotgun (WGS) entry which is preliminary data.</text>
</comment>
<keyword evidence="2 4" id="KW-0808">Transferase</keyword>
<dbReference type="Proteomes" id="UP000759273">
    <property type="component" value="Unassembled WGS sequence"/>
</dbReference>
<dbReference type="AlphaFoldDB" id="A0A943DAS1"/>
<dbReference type="InterPro" id="IPR001173">
    <property type="entry name" value="Glyco_trans_2-like"/>
</dbReference>
<accession>A0A943DAS1</accession>
<proteinExistence type="predicted"/>
<dbReference type="EC" id="2.4.-.-" evidence="4"/>
<feature type="domain" description="Glycosyltransferase 2-like" evidence="3">
    <location>
        <begin position="5"/>
        <end position="172"/>
    </location>
</feature>
<evidence type="ECO:0000313" key="5">
    <source>
        <dbReference type="Proteomes" id="UP000759273"/>
    </source>
</evidence>
<gene>
    <name evidence="4" type="ORF">KHY36_02690</name>
</gene>
<dbReference type="CDD" id="cd00761">
    <property type="entry name" value="Glyco_tranf_GTA_type"/>
    <property type="match status" value="2"/>
</dbReference>
<reference evidence="4" key="1">
    <citation type="submission" date="2021-02" db="EMBL/GenBank/DDBJ databases">
        <title>Infant gut strain persistence is associated with maternal origin, phylogeny, and functional potential including surface adhesion and iron acquisition.</title>
        <authorList>
            <person name="Lou Y.C."/>
        </authorList>
    </citation>
    <scope>NUCLEOTIDE SEQUENCE</scope>
    <source>
        <strain evidence="4">L3_101_000M1_dasL3_101_000M1_concoct_87</strain>
    </source>
</reference>
<evidence type="ECO:0000259" key="3">
    <source>
        <dbReference type="Pfam" id="PF00535"/>
    </source>
</evidence>
<protein>
    <submittedName>
        <fullName evidence="4">Glycosyltransferase</fullName>
        <ecNumber evidence="4">2.4.-.-</ecNumber>
    </submittedName>
</protein>